<dbReference type="PANTHER" id="PTHR13490:SF0">
    <property type="entry name" value="SMALL RIBOSOMAL SUBUNIT PROTEIN MS35"/>
    <property type="match status" value="1"/>
</dbReference>
<reference evidence="3" key="2">
    <citation type="submission" date="2020-11" db="EMBL/GenBank/DDBJ databases">
        <title>Whole genome sequencing of Colletotrichum sp.</title>
        <authorList>
            <person name="Li H."/>
        </authorList>
    </citation>
    <scope>NUCLEOTIDE SEQUENCE</scope>
    <source>
        <strain evidence="3">CkLH20</strain>
    </source>
</reference>
<reference evidence="3" key="1">
    <citation type="submission" date="2020-03" db="EMBL/GenBank/DDBJ databases">
        <authorList>
            <person name="He L."/>
        </authorList>
    </citation>
    <scope>NUCLEOTIDE SEQUENCE</scope>
    <source>
        <strain evidence="3">CkLH20</strain>
    </source>
</reference>
<gene>
    <name evidence="3" type="ORF">CkaCkLH20_00408</name>
</gene>
<protein>
    <recommendedName>
        <fullName evidence="2">Small ribosomal subunit protein mS35 mitochondrial conserved domain-containing protein</fullName>
    </recommendedName>
</protein>
<organism evidence="3 4">
    <name type="scientific">Colletotrichum karsti</name>
    <dbReference type="NCBI Taxonomy" id="1095194"/>
    <lineage>
        <taxon>Eukaryota</taxon>
        <taxon>Fungi</taxon>
        <taxon>Dikarya</taxon>
        <taxon>Ascomycota</taxon>
        <taxon>Pezizomycotina</taxon>
        <taxon>Sordariomycetes</taxon>
        <taxon>Hypocreomycetidae</taxon>
        <taxon>Glomerellales</taxon>
        <taxon>Glomerellaceae</taxon>
        <taxon>Colletotrichum</taxon>
        <taxon>Colletotrichum boninense species complex</taxon>
    </lineage>
</organism>
<evidence type="ECO:0000313" key="4">
    <source>
        <dbReference type="Proteomes" id="UP000781932"/>
    </source>
</evidence>
<dbReference type="GO" id="GO:0003735">
    <property type="term" value="F:structural constituent of ribosome"/>
    <property type="evidence" value="ECO:0007669"/>
    <property type="project" value="InterPro"/>
</dbReference>
<keyword evidence="4" id="KW-1185">Reference proteome</keyword>
<evidence type="ECO:0000256" key="1">
    <source>
        <dbReference type="SAM" id="MobiDB-lite"/>
    </source>
</evidence>
<comment type="caution">
    <text evidence="3">The sequence shown here is derived from an EMBL/GenBank/DDBJ whole genome shotgun (WGS) entry which is preliminary data.</text>
</comment>
<dbReference type="PANTHER" id="PTHR13490">
    <property type="entry name" value="MITOCHONDRIAL 28S RIBOSOMAL PROTEIN S28"/>
    <property type="match status" value="1"/>
</dbReference>
<evidence type="ECO:0000313" key="3">
    <source>
        <dbReference type="EMBL" id="KAF9882372.1"/>
    </source>
</evidence>
<feature type="domain" description="Small ribosomal subunit protein mS35 mitochondrial conserved" evidence="2">
    <location>
        <begin position="195"/>
        <end position="314"/>
    </location>
</feature>
<proteinExistence type="predicted"/>
<dbReference type="AlphaFoldDB" id="A0A9P6IFE1"/>
<name>A0A9P6IFE1_9PEZI</name>
<accession>A0A9P6IFE1</accession>
<sequence length="386" mass="44723">MAAAGQALRLCVRGCRWMPAAPRIAPQAATQFSRHTQRRAFAVSSTRRARDDDDGEGDSDPIYSSNETVADMIQKLKPEETQALEKIRKRDPSAQEMTLEKFLEREMTKDLQTETEPIMTNQEFKVLTHTPRPNRMSFWYDEDDPKADTENVMDEFDEDDMTTMAHGKLDEIREYRHYHRIMAWEMPLLSKLAKPFEPPAKEEVLRFRYTTYMGEYHPAEKKVVVQFSPSDLELTEVQANKLRKLAGPRYNPEKDIIKMSSEKYEEQAQNKRYLSDLVDKLVETAKDPNDTFEDIPLDTRHHQFKRKPKFPVEWRMTPERRQELNAFRASQLQSEYAKEEQGKIVSGEAKIEKFLQAADEAAAEGKVEEMVAVQSRGGKQKAPAGR</sequence>
<dbReference type="InterPro" id="IPR039848">
    <property type="entry name" value="Ribosomal_mS35_mt"/>
</dbReference>
<dbReference type="GeneID" id="62156202"/>
<dbReference type="Proteomes" id="UP000781932">
    <property type="component" value="Unassembled WGS sequence"/>
</dbReference>
<dbReference type="GO" id="GO:0032543">
    <property type="term" value="P:mitochondrial translation"/>
    <property type="evidence" value="ECO:0007669"/>
    <property type="project" value="InterPro"/>
</dbReference>
<dbReference type="GO" id="GO:0005763">
    <property type="term" value="C:mitochondrial small ribosomal subunit"/>
    <property type="evidence" value="ECO:0007669"/>
    <property type="project" value="TreeGrafter"/>
</dbReference>
<feature type="region of interest" description="Disordered" evidence="1">
    <location>
        <begin position="27"/>
        <end position="64"/>
    </location>
</feature>
<dbReference type="Pfam" id="PF10213">
    <property type="entry name" value="MRP-S28"/>
    <property type="match status" value="1"/>
</dbReference>
<evidence type="ECO:0000259" key="2">
    <source>
        <dbReference type="Pfam" id="PF10213"/>
    </source>
</evidence>
<dbReference type="EMBL" id="JAATWM020000001">
    <property type="protein sequence ID" value="KAF9882372.1"/>
    <property type="molecule type" value="Genomic_DNA"/>
</dbReference>
<dbReference type="OrthoDB" id="283424at2759"/>
<dbReference type="InterPro" id="IPR019349">
    <property type="entry name" value="Ribosomal_mS35_mit"/>
</dbReference>
<dbReference type="RefSeq" id="XP_038751833.1">
    <property type="nucleotide sequence ID" value="XM_038883128.1"/>
</dbReference>